<comment type="subcellular location">
    <subcellularLocation>
        <location evidence="1">Cell membrane</location>
        <topology evidence="1">Multi-pass membrane protein</topology>
    </subcellularLocation>
</comment>
<evidence type="ECO:0000256" key="3">
    <source>
        <dbReference type="ARBA" id="ARBA00022448"/>
    </source>
</evidence>
<dbReference type="PANTHER" id="PTHR30489">
    <property type="entry name" value="LIPOPROTEIN-RELEASING SYSTEM TRANSMEMBRANE PROTEIN LOLE"/>
    <property type="match status" value="1"/>
</dbReference>
<organism evidence="11 12">
    <name type="scientific">Tolumonas osonensis</name>
    <dbReference type="NCBI Taxonomy" id="675874"/>
    <lineage>
        <taxon>Bacteria</taxon>
        <taxon>Pseudomonadati</taxon>
        <taxon>Pseudomonadota</taxon>
        <taxon>Gammaproteobacteria</taxon>
        <taxon>Aeromonadales</taxon>
        <taxon>Aeromonadaceae</taxon>
        <taxon>Tolumonas</taxon>
    </lineage>
</organism>
<dbReference type="Proteomes" id="UP000585721">
    <property type="component" value="Unassembled WGS sequence"/>
</dbReference>
<keyword evidence="6 8" id="KW-1133">Transmembrane helix</keyword>
<evidence type="ECO:0000313" key="11">
    <source>
        <dbReference type="EMBL" id="MBB6055458.1"/>
    </source>
</evidence>
<evidence type="ECO:0000313" key="12">
    <source>
        <dbReference type="Proteomes" id="UP000585721"/>
    </source>
</evidence>
<protein>
    <submittedName>
        <fullName evidence="11">Lipoprotein-releasing system permease protein</fullName>
    </submittedName>
</protein>
<dbReference type="Pfam" id="PF02687">
    <property type="entry name" value="FtsX"/>
    <property type="match status" value="1"/>
</dbReference>
<keyword evidence="7 8" id="KW-0472">Membrane</keyword>
<keyword evidence="4" id="KW-1003">Cell membrane</keyword>
<dbReference type="InterPro" id="IPR051447">
    <property type="entry name" value="Lipoprotein-release_system"/>
</dbReference>
<keyword evidence="12" id="KW-1185">Reference proteome</keyword>
<evidence type="ECO:0000256" key="1">
    <source>
        <dbReference type="ARBA" id="ARBA00004651"/>
    </source>
</evidence>
<feature type="transmembrane region" description="Helical" evidence="8">
    <location>
        <begin position="272"/>
        <end position="296"/>
    </location>
</feature>
<dbReference type="InterPro" id="IPR011925">
    <property type="entry name" value="LolCE_TM"/>
</dbReference>
<name>A0A841G8X3_9GAMM</name>
<evidence type="ECO:0000259" key="10">
    <source>
        <dbReference type="Pfam" id="PF12704"/>
    </source>
</evidence>
<dbReference type="NCBIfam" id="NF008357">
    <property type="entry name" value="PRK11146.1"/>
    <property type="match status" value="1"/>
</dbReference>
<gene>
    <name evidence="11" type="ORF">HNR75_001364</name>
</gene>
<evidence type="ECO:0000256" key="7">
    <source>
        <dbReference type="ARBA" id="ARBA00023136"/>
    </source>
</evidence>
<feature type="transmembrane region" description="Helical" evidence="8">
    <location>
        <begin position="325"/>
        <end position="346"/>
    </location>
</feature>
<proteinExistence type="inferred from homology"/>
<feature type="transmembrane region" description="Helical" evidence="8">
    <location>
        <begin position="381"/>
        <end position="401"/>
    </location>
</feature>
<dbReference type="EMBL" id="JACHGR010000004">
    <property type="protein sequence ID" value="MBB6055458.1"/>
    <property type="molecule type" value="Genomic_DNA"/>
</dbReference>
<evidence type="ECO:0000256" key="2">
    <source>
        <dbReference type="ARBA" id="ARBA00005236"/>
    </source>
</evidence>
<dbReference type="AlphaFoldDB" id="A0A841G8X3"/>
<evidence type="ECO:0000256" key="8">
    <source>
        <dbReference type="SAM" id="Phobius"/>
    </source>
</evidence>
<dbReference type="InterPro" id="IPR025857">
    <property type="entry name" value="MacB_PCD"/>
</dbReference>
<keyword evidence="5 8" id="KW-0812">Transmembrane</keyword>
<keyword evidence="3" id="KW-0813">Transport</keyword>
<dbReference type="GO" id="GO:0042953">
    <property type="term" value="P:lipoprotein transport"/>
    <property type="evidence" value="ECO:0007669"/>
    <property type="project" value="InterPro"/>
</dbReference>
<dbReference type="Pfam" id="PF12704">
    <property type="entry name" value="MacB_PCD"/>
    <property type="match status" value="1"/>
</dbReference>
<accession>A0A841G8X3</accession>
<keyword evidence="11" id="KW-0449">Lipoprotein</keyword>
<dbReference type="NCBIfam" id="TIGR02212">
    <property type="entry name" value="lolCE"/>
    <property type="match status" value="1"/>
</dbReference>
<evidence type="ECO:0000256" key="4">
    <source>
        <dbReference type="ARBA" id="ARBA00022475"/>
    </source>
</evidence>
<evidence type="ECO:0000259" key="9">
    <source>
        <dbReference type="Pfam" id="PF02687"/>
    </source>
</evidence>
<feature type="domain" description="ABC3 transporter permease C-terminal" evidence="9">
    <location>
        <begin position="275"/>
        <end position="405"/>
    </location>
</feature>
<evidence type="ECO:0000256" key="6">
    <source>
        <dbReference type="ARBA" id="ARBA00022989"/>
    </source>
</evidence>
<comment type="caution">
    <text evidence="11">The sequence shown here is derived from an EMBL/GenBank/DDBJ whole genome shotgun (WGS) entry which is preliminary data.</text>
</comment>
<feature type="transmembrane region" description="Helical" evidence="8">
    <location>
        <begin position="23"/>
        <end position="49"/>
    </location>
</feature>
<dbReference type="PANTHER" id="PTHR30489:SF0">
    <property type="entry name" value="LIPOPROTEIN-RELEASING SYSTEM TRANSMEMBRANE PROTEIN LOLE"/>
    <property type="match status" value="1"/>
</dbReference>
<reference evidence="11 12" key="1">
    <citation type="submission" date="2020-08" db="EMBL/GenBank/DDBJ databases">
        <title>Genomic Encyclopedia of Type Strains, Phase IV (KMG-IV): sequencing the most valuable type-strain genomes for metagenomic binning, comparative biology and taxonomic classification.</title>
        <authorList>
            <person name="Goeker M."/>
        </authorList>
    </citation>
    <scope>NUCLEOTIDE SEQUENCE [LARGE SCALE GENOMIC DNA]</scope>
    <source>
        <strain evidence="11 12">DSM 22975</strain>
    </source>
</reference>
<feature type="domain" description="MacB-like periplasmic core" evidence="10">
    <location>
        <begin position="29"/>
        <end position="232"/>
    </location>
</feature>
<comment type="similarity">
    <text evidence="2">Belongs to the ABC-4 integral membrane protein family. LolC/E subfamily.</text>
</comment>
<dbReference type="InterPro" id="IPR003838">
    <property type="entry name" value="ABC3_permease_C"/>
</dbReference>
<sequence>MMFQPYALFLGLRYSRSRRSSRFVSFISASSIIGIALGVMALILGLSAMNGFERELRQRVLAVIPHAEVELVSGGFSDWQSASALLKKQTGITAVAPLISLNGMLEAGGKMKAAQLRAVLPAEEKQISQAAEYMTGNGLDALQPGENGVILGQQIANKLGVKIGDSVTMQVPDKQAQSAFAAPMQRQFTVVGLLKIGGQLDGLLGYIHLQDAQAMLGWQDQVQGLSIEVNDVLSAHSIAYAAASQLPYRMYLRSWMTSQGYLYQDIQMVRTVMYVVLLMVVAVACFNIVSTLVMAVNEKRGDIAILKTMGASDWQIRQVFMTQGMVNGLVGAGSGALLGCLLAQYLSSIIHGVELVTGYQFLNPEIYFIDFLPSELHLMDVVIVTAAAILMSLLATLYPAWRASQLLPARELGR</sequence>
<dbReference type="GO" id="GO:0098797">
    <property type="term" value="C:plasma membrane protein complex"/>
    <property type="evidence" value="ECO:0007669"/>
    <property type="project" value="TreeGrafter"/>
</dbReference>
<dbReference type="GO" id="GO:0044874">
    <property type="term" value="P:lipoprotein localization to outer membrane"/>
    <property type="evidence" value="ECO:0007669"/>
    <property type="project" value="TreeGrafter"/>
</dbReference>
<evidence type="ECO:0000256" key="5">
    <source>
        <dbReference type="ARBA" id="ARBA00022692"/>
    </source>
</evidence>